<dbReference type="GO" id="GO:0005886">
    <property type="term" value="C:plasma membrane"/>
    <property type="evidence" value="ECO:0007669"/>
    <property type="project" value="UniProtKB-SubCell"/>
</dbReference>
<dbReference type="Proteomes" id="UP000247117">
    <property type="component" value="Unassembled WGS sequence"/>
</dbReference>
<dbReference type="Proteomes" id="UP000273641">
    <property type="component" value="Unassembled WGS sequence"/>
</dbReference>
<keyword evidence="3" id="KW-1003">Cell membrane</keyword>
<dbReference type="EMBL" id="PJTB01000001">
    <property type="protein sequence ID" value="PWX41804.1"/>
    <property type="molecule type" value="Genomic_DNA"/>
</dbReference>
<evidence type="ECO:0000313" key="13">
    <source>
        <dbReference type="EMBL" id="RQN24959.1"/>
    </source>
</evidence>
<dbReference type="SUPFAM" id="SSF161098">
    <property type="entry name" value="MetI-like"/>
    <property type="match status" value="1"/>
</dbReference>
<dbReference type="PANTHER" id="PTHR30193:SF37">
    <property type="entry name" value="INNER MEMBRANE ABC TRANSPORTER PERMEASE PROTEIN YCJO"/>
    <property type="match status" value="1"/>
</dbReference>
<protein>
    <submittedName>
        <fullName evidence="10">ABC transporter, permease protein</fullName>
    </submittedName>
    <submittedName>
        <fullName evidence="9">Sugar ABC transporter permease</fullName>
    </submittedName>
</protein>
<dbReference type="Proteomes" id="UP000859547">
    <property type="component" value="Unassembled WGS sequence"/>
</dbReference>
<comment type="similarity">
    <text evidence="7">Belongs to the binding-protein-dependent transport system permease family.</text>
</comment>
<dbReference type="EMBL" id="DACTCB010000024">
    <property type="protein sequence ID" value="HAT4309149.1"/>
    <property type="molecule type" value="Genomic_DNA"/>
</dbReference>
<organism evidence="10 14">
    <name type="scientific">Clostridium perfringens</name>
    <dbReference type="NCBI Taxonomy" id="1502"/>
    <lineage>
        <taxon>Bacteria</taxon>
        <taxon>Bacillati</taxon>
        <taxon>Bacillota</taxon>
        <taxon>Clostridia</taxon>
        <taxon>Eubacteriales</taxon>
        <taxon>Clostridiaceae</taxon>
        <taxon>Clostridium</taxon>
    </lineage>
</organism>
<dbReference type="EMBL" id="LRPU01000071">
    <property type="protein sequence ID" value="KXA12056.1"/>
    <property type="molecule type" value="Genomic_DNA"/>
</dbReference>
<dbReference type="PANTHER" id="PTHR30193">
    <property type="entry name" value="ABC TRANSPORTER PERMEASE PROTEIN"/>
    <property type="match status" value="1"/>
</dbReference>
<feature type="transmembrane region" description="Helical" evidence="7">
    <location>
        <begin position="80"/>
        <end position="101"/>
    </location>
</feature>
<evidence type="ECO:0000313" key="17">
    <source>
        <dbReference type="Proteomes" id="UP000481454"/>
    </source>
</evidence>
<feature type="transmembrane region" description="Helical" evidence="7">
    <location>
        <begin position="113"/>
        <end position="133"/>
    </location>
</feature>
<sequence>MRSKFKFKEKYKVSESLWAYAFIAPTIIGLIIINVIPFFDTIFLSFNKTGAFGKMTWAGVENYLKFFNDPTVWQATKNTIVYMLLSVPLGILLALIFAALLNSKIKGKSIYRAIYFLPIVVAPAAVAMVWKWLFNTDYGLINYLLSLVGIEGPSWLTNPTMAMISISIVTIWSSVGYDIILILAGLQGIPKTYYEAAKVDGASSIVQFFKITIPLVSPTLFFVLVLRVMAALKQFDFMYMLIGEGNPALEGTQTLTYLFYRHAFEIGDKGYASVIVLWTFLIIAMITAIQFKVQKKWVNYE</sequence>
<evidence type="ECO:0000313" key="14">
    <source>
        <dbReference type="Proteomes" id="UP000070646"/>
    </source>
</evidence>
<evidence type="ECO:0000256" key="2">
    <source>
        <dbReference type="ARBA" id="ARBA00022448"/>
    </source>
</evidence>
<dbReference type="AlphaFoldDB" id="A0A133N6W8"/>
<reference evidence="12 15" key="2">
    <citation type="journal article" date="2018" name="BMC Genomics">
        <title>Whole genome analysis reveals the diversity and evolutionary relationships between necrotic enteritis-causing strains of Clostridium perfringens.</title>
        <authorList>
            <person name="Lacey J.A."/>
            <person name="Allnutt T.R."/>
            <person name="Vezina B."/>
            <person name="Van T.T.H."/>
            <person name="Stent T."/>
            <person name="Han X."/>
            <person name="Rood J.I."/>
            <person name="Wade B."/>
            <person name="Keyburn A.L."/>
            <person name="Seeman T."/>
            <person name="Chen H."/>
            <person name="Haring V."/>
            <person name="Johanesen P.A."/>
            <person name="Lyras D."/>
            <person name="Moore R.J."/>
        </authorList>
    </citation>
    <scope>NUCLEOTIDE SEQUENCE [LARGE SCALE GENOMIC DNA]</scope>
    <source>
        <strain evidence="12 15">EUR-NE15</strain>
    </source>
</reference>
<dbReference type="InterPro" id="IPR000515">
    <property type="entry name" value="MetI-like"/>
</dbReference>
<evidence type="ECO:0000256" key="1">
    <source>
        <dbReference type="ARBA" id="ARBA00004651"/>
    </source>
</evidence>
<dbReference type="Pfam" id="PF00528">
    <property type="entry name" value="BPD_transp_1"/>
    <property type="match status" value="1"/>
</dbReference>
<feature type="transmembrane region" description="Helical" evidence="7">
    <location>
        <begin position="207"/>
        <end position="230"/>
    </location>
</feature>
<gene>
    <name evidence="12" type="ORF">CYK91_01355</name>
    <name evidence="13" type="ORF">EHZ11_06935</name>
    <name evidence="11" type="ORF">G6Z34_08510</name>
    <name evidence="10" type="ORF">HMPREF3222_01563</name>
    <name evidence="9" type="ORF">I9080_002993</name>
</gene>
<evidence type="ECO:0000313" key="12">
    <source>
        <dbReference type="EMBL" id="PWX41804.1"/>
    </source>
</evidence>
<reference evidence="9" key="3">
    <citation type="journal article" date="2018" name="Genome Biol.">
        <title>SKESA: strategic k-mer extension for scrupulous assemblies.</title>
        <authorList>
            <person name="Souvorov A."/>
            <person name="Agarwala R."/>
            <person name="Lipman D.J."/>
        </authorList>
    </citation>
    <scope>NUCLEOTIDE SEQUENCE</scope>
    <source>
        <strain evidence="9">C8</strain>
    </source>
</reference>
<reference evidence="11 17" key="5">
    <citation type="submission" date="2020-02" db="EMBL/GenBank/DDBJ databases">
        <title>Genomic Insights into the Phylogeny and Genetic Plasticity of the Human and Animal Enteric Pathogen Clostridium perfringens.</title>
        <authorList>
            <person name="Feng Y."/>
            <person name="Hu Y."/>
        </authorList>
    </citation>
    <scope>NUCLEOTIDE SEQUENCE [LARGE SCALE GENOMIC DNA]</scope>
    <source>
        <strain evidence="11 17">CP-40</strain>
    </source>
</reference>
<keyword evidence="6 7" id="KW-0472">Membrane</keyword>
<evidence type="ECO:0000256" key="6">
    <source>
        <dbReference type="ARBA" id="ARBA00023136"/>
    </source>
</evidence>
<reference evidence="10 14" key="1">
    <citation type="submission" date="2016-01" db="EMBL/GenBank/DDBJ databases">
        <authorList>
            <person name="Oliw E.H."/>
        </authorList>
    </citation>
    <scope>NUCLEOTIDE SEQUENCE [LARGE SCALE GENOMIC DNA]</scope>
    <source>
        <strain evidence="10 14">MJR7757A</strain>
    </source>
</reference>
<reference evidence="13 16" key="4">
    <citation type="submission" date="2018-11" db="EMBL/GenBank/DDBJ databases">
        <title>Draft genome sequences of potential pathogenic Clostridium perfringens from environmental surface water in the North West Province, South Africa.</title>
        <authorList>
            <person name="Fourie J.C.J."/>
            <person name="Sanko T.J."/>
            <person name="Bezuidenhout C."/>
            <person name="Mienie C."/>
            <person name="Adeleke R."/>
        </authorList>
    </citation>
    <scope>NUCLEOTIDE SEQUENCE [LARGE SCALE GENOMIC DNA]</scope>
    <source>
        <strain evidence="13 16">SC4-C13</strain>
    </source>
</reference>
<accession>A0A133N6W8</accession>
<dbReference type="Proteomes" id="UP000481454">
    <property type="component" value="Unassembled WGS sequence"/>
</dbReference>
<dbReference type="CDD" id="cd06261">
    <property type="entry name" value="TM_PBP2"/>
    <property type="match status" value="1"/>
</dbReference>
<dbReference type="RefSeq" id="WP_003455692.1">
    <property type="nucleotide sequence ID" value="NZ_CABHIS010000002.1"/>
</dbReference>
<reference evidence="9" key="6">
    <citation type="submission" date="2020-07" db="EMBL/GenBank/DDBJ databases">
        <authorList>
            <consortium name="NCBI Pathogen Detection Project"/>
        </authorList>
    </citation>
    <scope>NUCLEOTIDE SEQUENCE</scope>
    <source>
        <strain evidence="9">C8</strain>
    </source>
</reference>
<proteinExistence type="inferred from homology"/>
<evidence type="ECO:0000313" key="16">
    <source>
        <dbReference type="Proteomes" id="UP000273641"/>
    </source>
</evidence>
<evidence type="ECO:0000256" key="4">
    <source>
        <dbReference type="ARBA" id="ARBA00022692"/>
    </source>
</evidence>
<evidence type="ECO:0000259" key="8">
    <source>
        <dbReference type="PROSITE" id="PS50928"/>
    </source>
</evidence>
<evidence type="ECO:0000256" key="3">
    <source>
        <dbReference type="ARBA" id="ARBA00022475"/>
    </source>
</evidence>
<keyword evidence="4 7" id="KW-0812">Transmembrane</keyword>
<keyword evidence="2 7" id="KW-0813">Transport</keyword>
<dbReference type="InterPro" id="IPR051393">
    <property type="entry name" value="ABC_transporter_permease"/>
</dbReference>
<feature type="domain" description="ABC transmembrane type-1" evidence="8">
    <location>
        <begin position="76"/>
        <end position="290"/>
    </location>
</feature>
<feature type="transmembrane region" description="Helical" evidence="7">
    <location>
        <begin position="162"/>
        <end position="186"/>
    </location>
</feature>
<evidence type="ECO:0000313" key="15">
    <source>
        <dbReference type="Proteomes" id="UP000247117"/>
    </source>
</evidence>
<dbReference type="EMBL" id="RQNR01000002">
    <property type="protein sequence ID" value="RQN24959.1"/>
    <property type="molecule type" value="Genomic_DNA"/>
</dbReference>
<name>A0A133N6W8_CLOPF</name>
<evidence type="ECO:0000313" key="11">
    <source>
        <dbReference type="EMBL" id="NGU30152.1"/>
    </source>
</evidence>
<comment type="subcellular location">
    <subcellularLocation>
        <location evidence="1 7">Cell membrane</location>
        <topology evidence="1 7">Multi-pass membrane protein</topology>
    </subcellularLocation>
</comment>
<feature type="transmembrane region" description="Helical" evidence="7">
    <location>
        <begin position="20"/>
        <end position="39"/>
    </location>
</feature>
<dbReference type="InterPro" id="IPR035906">
    <property type="entry name" value="MetI-like_sf"/>
</dbReference>
<dbReference type="GO" id="GO:0055085">
    <property type="term" value="P:transmembrane transport"/>
    <property type="evidence" value="ECO:0007669"/>
    <property type="project" value="InterPro"/>
</dbReference>
<evidence type="ECO:0000256" key="7">
    <source>
        <dbReference type="RuleBase" id="RU363032"/>
    </source>
</evidence>
<feature type="transmembrane region" description="Helical" evidence="7">
    <location>
        <begin position="270"/>
        <end position="291"/>
    </location>
</feature>
<evidence type="ECO:0000313" key="9">
    <source>
        <dbReference type="EMBL" id="HAT4309149.1"/>
    </source>
</evidence>
<dbReference type="PROSITE" id="PS50928">
    <property type="entry name" value="ABC_TM1"/>
    <property type="match status" value="1"/>
</dbReference>
<dbReference type="Gene3D" id="1.10.3720.10">
    <property type="entry name" value="MetI-like"/>
    <property type="match status" value="1"/>
</dbReference>
<dbReference type="PATRIC" id="fig|1502.174.peg.1575"/>
<evidence type="ECO:0000313" key="10">
    <source>
        <dbReference type="EMBL" id="KXA12056.1"/>
    </source>
</evidence>
<dbReference type="Proteomes" id="UP000070646">
    <property type="component" value="Unassembled WGS sequence"/>
</dbReference>
<evidence type="ECO:0000256" key="5">
    <source>
        <dbReference type="ARBA" id="ARBA00022989"/>
    </source>
</evidence>
<dbReference type="EMBL" id="JAALLZ010000002">
    <property type="protein sequence ID" value="NGU30152.1"/>
    <property type="molecule type" value="Genomic_DNA"/>
</dbReference>
<comment type="caution">
    <text evidence="10">The sequence shown here is derived from an EMBL/GenBank/DDBJ whole genome shotgun (WGS) entry which is preliminary data.</text>
</comment>
<keyword evidence="5 7" id="KW-1133">Transmembrane helix</keyword>